<feature type="domain" description="Toprim" evidence="1">
    <location>
        <begin position="189"/>
        <end position="267"/>
    </location>
</feature>
<dbReference type="CDD" id="cd01029">
    <property type="entry name" value="TOPRIM_primases"/>
    <property type="match status" value="1"/>
</dbReference>
<keyword evidence="3" id="KW-1185">Reference proteome</keyword>
<dbReference type="RefSeq" id="WP_154717144.1">
    <property type="nucleotide sequence ID" value="NZ_LT837803.1"/>
</dbReference>
<dbReference type="Pfam" id="PF13362">
    <property type="entry name" value="Toprim_3"/>
    <property type="match status" value="1"/>
</dbReference>
<dbReference type="SMART" id="SM00493">
    <property type="entry name" value="TOPRIM"/>
    <property type="match status" value="1"/>
</dbReference>
<evidence type="ECO:0000313" key="3">
    <source>
        <dbReference type="Proteomes" id="UP000242886"/>
    </source>
</evidence>
<proteinExistence type="predicted"/>
<dbReference type="EMBL" id="LT837803">
    <property type="protein sequence ID" value="SMB28629.1"/>
    <property type="molecule type" value="Genomic_DNA"/>
</dbReference>
<sequence length="276" mass="30113">MTRRIIDQFAAVLAARGIVPGHIEADAALHRCKVEGGKSGRLDGAYVLHLDGLPAGGFINWRDGLGWQTWAAKPEREWSRAEHDAWRARADAMRQLRLQDEIQRHTEAAKRAKHLLMRCKLATNNHPYLRRKGVNAYGLRQLRAQLVIPVRDASGALCSLQFISPEGDKRFLSGGRKRGCYFAIGQPRTVLCLAEGYATAASVFEATGYATACCFDAGNLEPVARVLRTKFPRLAIIVCADNDSETPGNPGVSMAMSAARAVRGMVAVPDFTGVTA</sequence>
<evidence type="ECO:0000259" key="1">
    <source>
        <dbReference type="SMART" id="SM00493"/>
    </source>
</evidence>
<dbReference type="InterPro" id="IPR034154">
    <property type="entry name" value="TOPRIM_DnaG/twinkle"/>
</dbReference>
<evidence type="ECO:0000313" key="2">
    <source>
        <dbReference type="EMBL" id="SMB28629.1"/>
    </source>
</evidence>
<dbReference type="AlphaFoldDB" id="A0A7Z7HS33"/>
<name>A0A7Z7HS33_9PROT</name>
<reference evidence="2" key="1">
    <citation type="submission" date="2017-03" db="EMBL/GenBank/DDBJ databases">
        <authorList>
            <consortium name="AG Boll"/>
        </authorList>
    </citation>
    <scope>NUCLEOTIDE SEQUENCE [LARGE SCALE GENOMIC DNA]</scope>
    <source>
        <strain evidence="2">Chol</strain>
    </source>
</reference>
<organism evidence="2 3">
    <name type="scientific">Sterolibacterium denitrificans</name>
    <dbReference type="NCBI Taxonomy" id="157592"/>
    <lineage>
        <taxon>Bacteria</taxon>
        <taxon>Pseudomonadati</taxon>
        <taxon>Pseudomonadota</taxon>
        <taxon>Betaproteobacteria</taxon>
        <taxon>Nitrosomonadales</taxon>
        <taxon>Sterolibacteriaceae</taxon>
        <taxon>Sterolibacterium</taxon>
    </lineage>
</organism>
<accession>A0A7Z7HS33</accession>
<dbReference type="InterPro" id="IPR006171">
    <property type="entry name" value="TOPRIM_dom"/>
</dbReference>
<protein>
    <recommendedName>
        <fullName evidence="1">Toprim domain-containing protein</fullName>
    </recommendedName>
</protein>
<dbReference type="Proteomes" id="UP000242886">
    <property type="component" value="Chromosome SDENCHOL"/>
</dbReference>
<gene>
    <name evidence="2" type="ORF">SDENCHOL_20669</name>
</gene>